<dbReference type="OrthoDB" id="1108250at2759"/>
<evidence type="ECO:0000313" key="5">
    <source>
        <dbReference type="Proteomes" id="UP000467841"/>
    </source>
</evidence>
<sequence length="538" mass="63076">MNREGEDFRYEREIGMKTVSWVLYDISWAKFANFSRYEELVNAPIRFIWYKQRDNEMKTVNYVYDEISEDIFLLICSAKESGEIEIFLEYDCTEHNEPLRVSNEMRDEDETVNDFSEREDEDDNSESDEGIDRPKEDEEPEQSEDEMHEEEVGNGDEMHEEQPGNEDETMAEGGANVDDGEDVVEDAGDGRNDDRFRSLFEEGSCAKPVKEAYENLEEKEAAEREAEESEEECVIEEDAEYPDTPLESDEEWDQWDNPKGKRRGRSQFHGDLEKEPYIWLFQKFNSGLEFKDQLLRYSLKTQYDVKMARSEANRIAVVCCGENCKFRVYCSFEPPINKWMVKVCNMRHNHGKSSRVSMLKQGVIAGLFREELRRNVNLQAAVIKDTIKERYNIVVPISKCYRGRRIALNTIMEAQVTQFAKLWDYEAELKRTHPNIRTDLCTIRKDDEGVDMFDCFYICFDEFRTTWKNCCRPVIGLDGCFLKWELNGDLLSAVGRNADNRMYPIAWAVVRGETKDTWGWFIKKLKVDLDLGMEKTSQ</sequence>
<dbReference type="Pfam" id="PF03108">
    <property type="entry name" value="DBD_Tnp_Mut"/>
    <property type="match status" value="1"/>
</dbReference>
<dbReference type="Pfam" id="PF10551">
    <property type="entry name" value="MULE"/>
    <property type="match status" value="1"/>
</dbReference>
<dbReference type="AlphaFoldDB" id="A0A6D2KYE6"/>
<feature type="region of interest" description="Disordered" evidence="1">
    <location>
        <begin position="216"/>
        <end position="267"/>
    </location>
</feature>
<proteinExistence type="predicted"/>
<feature type="domain" description="Transposase MuDR plant" evidence="2">
    <location>
        <begin position="282"/>
        <end position="331"/>
    </location>
</feature>
<dbReference type="PANTHER" id="PTHR31973:SF187">
    <property type="entry name" value="MUTATOR TRANSPOSASE MUDRA PROTEIN"/>
    <property type="match status" value="1"/>
</dbReference>
<dbReference type="Proteomes" id="UP000467841">
    <property type="component" value="Unassembled WGS sequence"/>
</dbReference>
<feature type="compositionally biased region" description="Acidic residues" evidence="1">
    <location>
        <begin position="178"/>
        <end position="187"/>
    </location>
</feature>
<feature type="compositionally biased region" description="Acidic residues" evidence="1">
    <location>
        <begin position="137"/>
        <end position="154"/>
    </location>
</feature>
<evidence type="ECO:0000256" key="1">
    <source>
        <dbReference type="SAM" id="MobiDB-lite"/>
    </source>
</evidence>
<feature type="region of interest" description="Disordered" evidence="1">
    <location>
        <begin position="99"/>
        <end position="195"/>
    </location>
</feature>
<dbReference type="PANTHER" id="PTHR31973">
    <property type="entry name" value="POLYPROTEIN, PUTATIVE-RELATED"/>
    <property type="match status" value="1"/>
</dbReference>
<accession>A0A6D2KYE6</accession>
<dbReference type="InterPro" id="IPR004332">
    <property type="entry name" value="Transposase_MuDR"/>
</dbReference>
<evidence type="ECO:0000313" key="4">
    <source>
        <dbReference type="EMBL" id="CAA7052253.1"/>
    </source>
</evidence>
<dbReference type="InterPro" id="IPR018289">
    <property type="entry name" value="MULE_transposase_dom"/>
</dbReference>
<evidence type="ECO:0008006" key="6">
    <source>
        <dbReference type="Google" id="ProtNLM"/>
    </source>
</evidence>
<organism evidence="4 5">
    <name type="scientific">Microthlaspi erraticum</name>
    <dbReference type="NCBI Taxonomy" id="1685480"/>
    <lineage>
        <taxon>Eukaryota</taxon>
        <taxon>Viridiplantae</taxon>
        <taxon>Streptophyta</taxon>
        <taxon>Embryophyta</taxon>
        <taxon>Tracheophyta</taxon>
        <taxon>Spermatophyta</taxon>
        <taxon>Magnoliopsida</taxon>
        <taxon>eudicotyledons</taxon>
        <taxon>Gunneridae</taxon>
        <taxon>Pentapetalae</taxon>
        <taxon>rosids</taxon>
        <taxon>malvids</taxon>
        <taxon>Brassicales</taxon>
        <taxon>Brassicaceae</taxon>
        <taxon>Coluteocarpeae</taxon>
        <taxon>Microthlaspi</taxon>
    </lineage>
</organism>
<evidence type="ECO:0000259" key="2">
    <source>
        <dbReference type="Pfam" id="PF03108"/>
    </source>
</evidence>
<feature type="compositionally biased region" description="Acidic residues" evidence="1">
    <location>
        <begin position="106"/>
        <end position="129"/>
    </location>
</feature>
<keyword evidence="5" id="KW-1185">Reference proteome</keyword>
<comment type="caution">
    <text evidence="4">The sequence shown here is derived from an EMBL/GenBank/DDBJ whole genome shotgun (WGS) entry which is preliminary data.</text>
</comment>
<reference evidence="4" key="1">
    <citation type="submission" date="2020-01" db="EMBL/GenBank/DDBJ databases">
        <authorList>
            <person name="Mishra B."/>
        </authorList>
    </citation>
    <scope>NUCLEOTIDE SEQUENCE [LARGE SCALE GENOMIC DNA]</scope>
</reference>
<evidence type="ECO:0000259" key="3">
    <source>
        <dbReference type="Pfam" id="PF10551"/>
    </source>
</evidence>
<name>A0A6D2KYE6_9BRAS</name>
<gene>
    <name evidence="4" type="ORF">MERR_LOCUS39488</name>
</gene>
<feature type="domain" description="MULE transposase" evidence="3">
    <location>
        <begin position="474"/>
        <end position="526"/>
    </location>
</feature>
<protein>
    <recommendedName>
        <fullName evidence="6">Transposase MuDR plant domain-containing protein</fullName>
    </recommendedName>
</protein>
<feature type="compositionally biased region" description="Acidic residues" evidence="1">
    <location>
        <begin position="225"/>
        <end position="254"/>
    </location>
</feature>
<dbReference type="EMBL" id="CACVBM020001496">
    <property type="protein sequence ID" value="CAA7052253.1"/>
    <property type="molecule type" value="Genomic_DNA"/>
</dbReference>